<dbReference type="InterPro" id="IPR000914">
    <property type="entry name" value="SBP_5_dom"/>
</dbReference>
<dbReference type="PANTHER" id="PTHR30290:SF82">
    <property type="entry name" value="ABC-TYPE DIPEPTIDE_OLIGOPEPTIDE TRANSPORT SYSTEM, PERIPLASMIC COMPONENT"/>
    <property type="match status" value="1"/>
</dbReference>
<keyword evidence="1" id="KW-0732">Signal</keyword>
<feature type="chain" id="PRO_5046783172" evidence="1">
    <location>
        <begin position="23"/>
        <end position="549"/>
    </location>
</feature>
<dbReference type="PROSITE" id="PS51318">
    <property type="entry name" value="TAT"/>
    <property type="match status" value="1"/>
</dbReference>
<dbReference type="EMBL" id="JARXVQ010000001">
    <property type="protein sequence ID" value="MDH6181348.1"/>
    <property type="molecule type" value="Genomic_DNA"/>
</dbReference>
<evidence type="ECO:0000313" key="4">
    <source>
        <dbReference type="Proteomes" id="UP001160142"/>
    </source>
</evidence>
<dbReference type="InterPro" id="IPR039424">
    <property type="entry name" value="SBP_5"/>
</dbReference>
<name>A0ABT6KMW7_9MICO</name>
<evidence type="ECO:0000256" key="1">
    <source>
        <dbReference type="SAM" id="SignalP"/>
    </source>
</evidence>
<dbReference type="Proteomes" id="UP001160142">
    <property type="component" value="Unassembled WGS sequence"/>
</dbReference>
<dbReference type="RefSeq" id="WP_322133665.1">
    <property type="nucleotide sequence ID" value="NZ_CP085036.1"/>
</dbReference>
<evidence type="ECO:0000313" key="3">
    <source>
        <dbReference type="EMBL" id="MDH6181348.1"/>
    </source>
</evidence>
<accession>A0ABT6KMW7</accession>
<organism evidence="3 4">
    <name type="scientific">Antiquaquibacter oligotrophicus</name>
    <dbReference type="NCBI Taxonomy" id="2880260"/>
    <lineage>
        <taxon>Bacteria</taxon>
        <taxon>Bacillati</taxon>
        <taxon>Actinomycetota</taxon>
        <taxon>Actinomycetes</taxon>
        <taxon>Micrococcales</taxon>
        <taxon>Microbacteriaceae</taxon>
        <taxon>Antiquaquibacter</taxon>
    </lineage>
</organism>
<dbReference type="Gene3D" id="3.10.105.10">
    <property type="entry name" value="Dipeptide-binding Protein, Domain 3"/>
    <property type="match status" value="1"/>
</dbReference>
<dbReference type="Pfam" id="PF00496">
    <property type="entry name" value="SBP_bac_5"/>
    <property type="match status" value="1"/>
</dbReference>
<feature type="domain" description="Solute-binding protein family 5" evidence="2">
    <location>
        <begin position="86"/>
        <end position="431"/>
    </location>
</feature>
<dbReference type="Gene3D" id="3.40.190.10">
    <property type="entry name" value="Periplasmic binding protein-like II"/>
    <property type="match status" value="1"/>
</dbReference>
<comment type="caution">
    <text evidence="3">The sequence shown here is derived from an EMBL/GenBank/DDBJ whole genome shotgun (WGS) entry which is preliminary data.</text>
</comment>
<gene>
    <name evidence="3" type="ORF">M2152_001530</name>
</gene>
<dbReference type="PIRSF" id="PIRSF002741">
    <property type="entry name" value="MppA"/>
    <property type="match status" value="1"/>
</dbReference>
<dbReference type="InterPro" id="IPR030678">
    <property type="entry name" value="Peptide/Ni-bd"/>
</dbReference>
<protein>
    <submittedName>
        <fullName evidence="3">Peptide/nickel transport system substrate-binding protein</fullName>
    </submittedName>
</protein>
<dbReference type="PROSITE" id="PS51257">
    <property type="entry name" value="PROKAR_LIPOPROTEIN"/>
    <property type="match status" value="1"/>
</dbReference>
<evidence type="ECO:0000259" key="2">
    <source>
        <dbReference type="Pfam" id="PF00496"/>
    </source>
</evidence>
<keyword evidence="4" id="KW-1185">Reference proteome</keyword>
<dbReference type="CDD" id="cd08509">
    <property type="entry name" value="PBP2_TmCBP_oligosaccharides_like"/>
    <property type="match status" value="1"/>
</dbReference>
<feature type="signal peptide" evidence="1">
    <location>
        <begin position="1"/>
        <end position="22"/>
    </location>
</feature>
<reference evidence="3 4" key="1">
    <citation type="submission" date="2023-04" db="EMBL/GenBank/DDBJ databases">
        <title>Genome Encyclopedia of Bacteria and Archaea VI: Functional Genomics of Type Strains.</title>
        <authorList>
            <person name="Whitman W."/>
        </authorList>
    </citation>
    <scope>NUCLEOTIDE SEQUENCE [LARGE SCALE GENOMIC DNA]</scope>
    <source>
        <strain evidence="3 4">SG_E_30_P1</strain>
    </source>
</reference>
<proteinExistence type="predicted"/>
<sequence>MMQTRRRLFTAAGAVVAAVTLAACSIQIQSAPDPSIPRDTMLVAADNGSPMFERNFNPYLANKRVASFYVYEPLVILDNVTGEEFPWLATGYELPDPSTIVFTIRDGVTWQDGEPFTTDDVVFTLELLRDNPETDTQGIWEYIESIESDDTTVTVKLQNPDVPAASLIATTLIVPEHIWKDVEDPGSFRNPDPVGTGPYQLGNFAPQQYTMDKYDGYWQADKVAAEHLILPANNTQLDVATKGYDWAYSFISDVDNVWVGAGNDNTYWFPPGGTIALFPNLTKEPFNNLDVRQGLSLALDRGAVGDAAAEGYMDEAGQTNILLPYQQDDLDPSIPNSGLIAQDTDAALAAFERAGYTLQGDRLVNAAGEQLSLTITTANGYTDWLRGVQEVQRQWGAVGIDVSVDTPQPAAYQLTLRNGEYDFAMGGTGGTGSLFRDFNSLMSTDFLKPVGEEATNNFERYDNPDAQALLDQYKVALDDDERTQIGYQLQQIMYNDLPVISLYYGGSWGLMSNAKFTGWPSAEDPYASPKTYESTPLIVLTSLEAVADD</sequence>
<dbReference type="Gene3D" id="3.90.76.10">
    <property type="entry name" value="Dipeptide-binding Protein, Domain 1"/>
    <property type="match status" value="1"/>
</dbReference>
<dbReference type="InterPro" id="IPR006311">
    <property type="entry name" value="TAT_signal"/>
</dbReference>
<dbReference type="PANTHER" id="PTHR30290">
    <property type="entry name" value="PERIPLASMIC BINDING COMPONENT OF ABC TRANSPORTER"/>
    <property type="match status" value="1"/>
</dbReference>
<dbReference type="SUPFAM" id="SSF53850">
    <property type="entry name" value="Periplasmic binding protein-like II"/>
    <property type="match status" value="1"/>
</dbReference>